<dbReference type="Pfam" id="PF01406">
    <property type="entry name" value="tRNA-synt_1e"/>
    <property type="match status" value="1"/>
</dbReference>
<keyword evidence="2" id="KW-0547">Nucleotide-binding</keyword>
<keyword evidence="1" id="KW-0436">Ligase</keyword>
<sequence length="105" mass="12348">MNFTDVEDKALQEAAKRKMSVAALTEKNIEAFIHEMDLLRMRIPDFLPRASESVDYAADIIERLLKLGIAYWYRGNVYFDPLRYPGFGELFGLDMTQWPPKKRRF</sequence>
<keyword evidence="3" id="KW-0067">ATP-binding</keyword>
<evidence type="ECO:0000256" key="3">
    <source>
        <dbReference type="ARBA" id="ARBA00022840"/>
    </source>
</evidence>
<dbReference type="PANTHER" id="PTHR10890">
    <property type="entry name" value="CYSTEINYL-TRNA SYNTHETASE"/>
    <property type="match status" value="1"/>
</dbReference>
<evidence type="ECO:0000259" key="4">
    <source>
        <dbReference type="Pfam" id="PF01406"/>
    </source>
</evidence>
<feature type="non-terminal residue" evidence="5">
    <location>
        <position position="105"/>
    </location>
</feature>
<evidence type="ECO:0000256" key="1">
    <source>
        <dbReference type="ARBA" id="ARBA00022598"/>
    </source>
</evidence>
<dbReference type="SUPFAM" id="SSF52374">
    <property type="entry name" value="Nucleotidylyl transferase"/>
    <property type="match status" value="1"/>
</dbReference>
<dbReference type="GO" id="GO:0006423">
    <property type="term" value="P:cysteinyl-tRNA aminoacylation"/>
    <property type="evidence" value="ECO:0007669"/>
    <property type="project" value="TreeGrafter"/>
</dbReference>
<dbReference type="Gene3D" id="3.40.50.620">
    <property type="entry name" value="HUPs"/>
    <property type="match status" value="1"/>
</dbReference>
<dbReference type="InterPro" id="IPR032678">
    <property type="entry name" value="tRNA-synt_1_cat_dom"/>
</dbReference>
<dbReference type="GO" id="GO:0005737">
    <property type="term" value="C:cytoplasm"/>
    <property type="evidence" value="ECO:0007669"/>
    <property type="project" value="TreeGrafter"/>
</dbReference>
<name>X0ZB71_9ZZZZ</name>
<dbReference type="PANTHER" id="PTHR10890:SF3">
    <property type="entry name" value="CYSTEINE--TRNA LIGASE, CYTOPLASMIC"/>
    <property type="match status" value="1"/>
</dbReference>
<comment type="caution">
    <text evidence="5">The sequence shown here is derived from an EMBL/GenBank/DDBJ whole genome shotgun (WGS) entry which is preliminary data.</text>
</comment>
<proteinExistence type="predicted"/>
<reference evidence="5" key="1">
    <citation type="journal article" date="2014" name="Front. Microbiol.">
        <title>High frequency of phylogenetically diverse reductive dehalogenase-homologous genes in deep subseafloor sedimentary metagenomes.</title>
        <authorList>
            <person name="Kawai M."/>
            <person name="Futagami T."/>
            <person name="Toyoda A."/>
            <person name="Takaki Y."/>
            <person name="Nishi S."/>
            <person name="Hori S."/>
            <person name="Arai W."/>
            <person name="Tsubouchi T."/>
            <person name="Morono Y."/>
            <person name="Uchiyama I."/>
            <person name="Ito T."/>
            <person name="Fujiyama A."/>
            <person name="Inagaki F."/>
            <person name="Takami H."/>
        </authorList>
    </citation>
    <scope>NUCLEOTIDE SEQUENCE</scope>
    <source>
        <strain evidence="5">Expedition CK06-06</strain>
    </source>
</reference>
<dbReference type="EMBL" id="BARS01055436">
    <property type="protein sequence ID" value="GAG45656.1"/>
    <property type="molecule type" value="Genomic_DNA"/>
</dbReference>
<evidence type="ECO:0000256" key="2">
    <source>
        <dbReference type="ARBA" id="ARBA00022741"/>
    </source>
</evidence>
<dbReference type="GO" id="GO:0004817">
    <property type="term" value="F:cysteine-tRNA ligase activity"/>
    <property type="evidence" value="ECO:0007669"/>
    <property type="project" value="TreeGrafter"/>
</dbReference>
<dbReference type="InterPro" id="IPR024909">
    <property type="entry name" value="Cys-tRNA/MSH_ligase"/>
</dbReference>
<evidence type="ECO:0000313" key="5">
    <source>
        <dbReference type="EMBL" id="GAG45656.1"/>
    </source>
</evidence>
<dbReference type="AlphaFoldDB" id="X0ZB71"/>
<organism evidence="5">
    <name type="scientific">marine sediment metagenome</name>
    <dbReference type="NCBI Taxonomy" id="412755"/>
    <lineage>
        <taxon>unclassified sequences</taxon>
        <taxon>metagenomes</taxon>
        <taxon>ecological metagenomes</taxon>
    </lineage>
</organism>
<feature type="domain" description="tRNA synthetases class I catalytic" evidence="4">
    <location>
        <begin position="2"/>
        <end position="94"/>
    </location>
</feature>
<gene>
    <name evidence="5" type="ORF">S01H1_81847</name>
</gene>
<accession>X0ZB71</accession>
<dbReference type="InterPro" id="IPR014729">
    <property type="entry name" value="Rossmann-like_a/b/a_fold"/>
</dbReference>
<dbReference type="GO" id="GO:0005524">
    <property type="term" value="F:ATP binding"/>
    <property type="evidence" value="ECO:0007669"/>
    <property type="project" value="UniProtKB-KW"/>
</dbReference>
<protein>
    <recommendedName>
        <fullName evidence="4">tRNA synthetases class I catalytic domain-containing protein</fullName>
    </recommendedName>
</protein>